<evidence type="ECO:0000256" key="11">
    <source>
        <dbReference type="SAM" id="Phobius"/>
    </source>
</evidence>
<proteinExistence type="inferred from homology"/>
<evidence type="ECO:0000313" key="14">
    <source>
        <dbReference type="Proteomes" id="UP000016923"/>
    </source>
</evidence>
<dbReference type="GO" id="GO:0031201">
    <property type="term" value="C:SNARE complex"/>
    <property type="evidence" value="ECO:0007669"/>
    <property type="project" value="TreeGrafter"/>
</dbReference>
<feature type="compositionally biased region" description="Acidic residues" evidence="10">
    <location>
        <begin position="147"/>
        <end position="162"/>
    </location>
</feature>
<feature type="compositionally biased region" description="Basic and acidic residues" evidence="10">
    <location>
        <begin position="270"/>
        <end position="282"/>
    </location>
</feature>
<evidence type="ECO:0000256" key="10">
    <source>
        <dbReference type="SAM" id="MobiDB-lite"/>
    </source>
</evidence>
<organism evidence="13 14">
    <name type="scientific">Ophiostoma piceae (strain UAMH 11346)</name>
    <name type="common">Sap stain fungus</name>
    <dbReference type="NCBI Taxonomy" id="1262450"/>
    <lineage>
        <taxon>Eukaryota</taxon>
        <taxon>Fungi</taxon>
        <taxon>Dikarya</taxon>
        <taxon>Ascomycota</taxon>
        <taxon>Pezizomycotina</taxon>
        <taxon>Sordariomycetes</taxon>
        <taxon>Sordariomycetidae</taxon>
        <taxon>Ophiostomatales</taxon>
        <taxon>Ophiostomataceae</taxon>
        <taxon>Ophiostoma</taxon>
    </lineage>
</organism>
<accession>S3CAN7</accession>
<keyword evidence="5" id="KW-0256">Endoplasmic reticulum</keyword>
<evidence type="ECO:0000256" key="4">
    <source>
        <dbReference type="ARBA" id="ARBA00022692"/>
    </source>
</evidence>
<dbReference type="STRING" id="1262450.S3CAN7"/>
<dbReference type="GO" id="GO:0015031">
    <property type="term" value="P:protein transport"/>
    <property type="evidence" value="ECO:0007669"/>
    <property type="project" value="UniProtKB-KW"/>
</dbReference>
<evidence type="ECO:0000256" key="2">
    <source>
        <dbReference type="ARBA" id="ARBA00007891"/>
    </source>
</evidence>
<keyword evidence="3" id="KW-0813">Transport</keyword>
<evidence type="ECO:0000259" key="12">
    <source>
        <dbReference type="PROSITE" id="PS50192"/>
    </source>
</evidence>
<evidence type="ECO:0000256" key="5">
    <source>
        <dbReference type="ARBA" id="ARBA00022824"/>
    </source>
</evidence>
<name>S3CAN7_OPHP1</name>
<evidence type="ECO:0000256" key="9">
    <source>
        <dbReference type="ARBA" id="ARBA00023136"/>
    </source>
</evidence>
<feature type="compositionally biased region" description="Polar residues" evidence="10">
    <location>
        <begin position="1"/>
        <end position="15"/>
    </location>
</feature>
<comment type="subcellular location">
    <subcellularLocation>
        <location evidence="1">Endoplasmic reticulum membrane</location>
        <topology evidence="1">Single-pass type IV membrane protein</topology>
    </subcellularLocation>
</comment>
<dbReference type="eggNOG" id="ENOG502SCD1">
    <property type="taxonomic scope" value="Eukaryota"/>
</dbReference>
<keyword evidence="14" id="KW-1185">Reference proteome</keyword>
<keyword evidence="9 11" id="KW-0472">Membrane</keyword>
<feature type="compositionally biased region" description="Polar residues" evidence="10">
    <location>
        <begin position="166"/>
        <end position="180"/>
    </location>
</feature>
<dbReference type="InterPro" id="IPR019150">
    <property type="entry name" value="Vesicle_transport_protein_Use1"/>
</dbReference>
<dbReference type="PROSITE" id="PS50192">
    <property type="entry name" value="T_SNARE"/>
    <property type="match status" value="1"/>
</dbReference>
<feature type="domain" description="T-SNARE coiled-coil homology" evidence="12">
    <location>
        <begin position="314"/>
        <end position="376"/>
    </location>
</feature>
<sequence length="414" mass="45732">MSRSNPYSLFTASPMSSPAPITSATFAPPTPTSIANSNSPSAYDPFLDLGRLLARLEQNLLRADTDRWRRLISDDFQRQQARFDVAAARRLLTRVEQSTLQIKKVTRRQEMQTELSRRRALIEQLQERLDDLDEEARSVSAMRAGGDDFEGDDETGEEDEELAYIQTPSRTTQTASQLPSQPRDLSKPRGAPKTTERSEAQAVSASYTSAADNTAAGSRVSSLSTGTAADKLKRRKAGRVRIETPAEEAAGNNNTDAPTTTRMVTRSRKAKEAGRRSAKDTARTSSAQVAGSPTTLFDKNKEASSVVAEETILDHHRREQEELSGDILRLAHALKEKSMATARMLEDDKEVVDRVGDGMNTTTDSLTAASKSMALLSRMTEGKGWWGRMMLMAMVYGLMLLLVLLFLFLPKLRL</sequence>
<dbReference type="EMBL" id="KE148169">
    <property type="protein sequence ID" value="EPE03298.1"/>
    <property type="molecule type" value="Genomic_DNA"/>
</dbReference>
<dbReference type="InterPro" id="IPR000727">
    <property type="entry name" value="T_SNARE_dom"/>
</dbReference>
<keyword evidence="6" id="KW-0931">ER-Golgi transport</keyword>
<protein>
    <submittedName>
        <fullName evidence="13">Synaptobrevin</fullName>
    </submittedName>
</protein>
<dbReference type="OrthoDB" id="3231855at2759"/>
<feature type="region of interest" description="Disordered" evidence="10">
    <location>
        <begin position="1"/>
        <end position="24"/>
    </location>
</feature>
<keyword evidence="7" id="KW-0653">Protein transport</keyword>
<dbReference type="HOGENOM" id="CLU_027976_0_0_1"/>
<keyword evidence="4 11" id="KW-0812">Transmembrane</keyword>
<dbReference type="GO" id="GO:0005484">
    <property type="term" value="F:SNAP receptor activity"/>
    <property type="evidence" value="ECO:0007669"/>
    <property type="project" value="TreeGrafter"/>
</dbReference>
<evidence type="ECO:0000313" key="13">
    <source>
        <dbReference type="EMBL" id="EPE03298.1"/>
    </source>
</evidence>
<dbReference type="AlphaFoldDB" id="S3CAN7"/>
<comment type="similarity">
    <text evidence="2">Belongs to the USE1 family.</text>
</comment>
<keyword evidence="8 11" id="KW-1133">Transmembrane helix</keyword>
<feature type="transmembrane region" description="Helical" evidence="11">
    <location>
        <begin position="385"/>
        <end position="409"/>
    </location>
</feature>
<dbReference type="OMA" id="YAWIFGL"/>
<dbReference type="PANTHER" id="PTHR13050">
    <property type="entry name" value="USE1-LIKE PROTEIN"/>
    <property type="match status" value="1"/>
</dbReference>
<evidence type="ECO:0000256" key="7">
    <source>
        <dbReference type="ARBA" id="ARBA00022927"/>
    </source>
</evidence>
<evidence type="ECO:0000256" key="6">
    <source>
        <dbReference type="ARBA" id="ARBA00022892"/>
    </source>
</evidence>
<gene>
    <name evidence="13" type="ORF">F503_02036</name>
</gene>
<feature type="compositionally biased region" description="Polar residues" evidence="10">
    <location>
        <begin position="251"/>
        <end position="264"/>
    </location>
</feature>
<evidence type="ECO:0000256" key="3">
    <source>
        <dbReference type="ARBA" id="ARBA00022448"/>
    </source>
</evidence>
<dbReference type="GO" id="GO:0005789">
    <property type="term" value="C:endoplasmic reticulum membrane"/>
    <property type="evidence" value="ECO:0007669"/>
    <property type="project" value="UniProtKB-SubCell"/>
</dbReference>
<dbReference type="PANTHER" id="PTHR13050:SF7">
    <property type="entry name" value="VESICLE TRANSPORT PROTEIN USE1"/>
    <property type="match status" value="1"/>
</dbReference>
<dbReference type="Pfam" id="PF09753">
    <property type="entry name" value="Use1"/>
    <property type="match status" value="1"/>
</dbReference>
<reference evidence="13 14" key="1">
    <citation type="journal article" date="2013" name="BMC Genomics">
        <title>The genome and transcriptome of the pine saprophyte Ophiostoma piceae, and a comparison with the bark beetle-associated pine pathogen Grosmannia clavigera.</title>
        <authorList>
            <person name="Haridas S."/>
            <person name="Wang Y."/>
            <person name="Lim L."/>
            <person name="Massoumi Alamouti S."/>
            <person name="Jackman S."/>
            <person name="Docking R."/>
            <person name="Robertson G."/>
            <person name="Birol I."/>
            <person name="Bohlmann J."/>
            <person name="Breuil C."/>
        </authorList>
    </citation>
    <scope>NUCLEOTIDE SEQUENCE [LARGE SCALE GENOMIC DNA]</scope>
    <source>
        <strain evidence="13 14">UAMH 11346</strain>
    </source>
</reference>
<dbReference type="VEuPathDB" id="FungiDB:F503_02036"/>
<dbReference type="GO" id="GO:0006890">
    <property type="term" value="P:retrograde vesicle-mediated transport, Golgi to endoplasmic reticulum"/>
    <property type="evidence" value="ECO:0007669"/>
    <property type="project" value="TreeGrafter"/>
</dbReference>
<dbReference type="Proteomes" id="UP000016923">
    <property type="component" value="Unassembled WGS sequence"/>
</dbReference>
<evidence type="ECO:0000256" key="8">
    <source>
        <dbReference type="ARBA" id="ARBA00022989"/>
    </source>
</evidence>
<feature type="compositionally biased region" description="Polar residues" evidence="10">
    <location>
        <begin position="201"/>
        <end position="227"/>
    </location>
</feature>
<feature type="region of interest" description="Disordered" evidence="10">
    <location>
        <begin position="133"/>
        <end position="291"/>
    </location>
</feature>
<evidence type="ECO:0000256" key="1">
    <source>
        <dbReference type="ARBA" id="ARBA00004163"/>
    </source>
</evidence>